<dbReference type="EC" id="2.7.7.87" evidence="3"/>
<keyword evidence="5" id="KW-0808">Transferase</keyword>
<accession>L0RAY7</accession>
<dbReference type="InterPro" id="IPR017945">
    <property type="entry name" value="DHBP_synth_RibB-like_a/b_dom"/>
</dbReference>
<evidence type="ECO:0000256" key="4">
    <source>
        <dbReference type="ARBA" id="ARBA00022490"/>
    </source>
</evidence>
<dbReference type="Pfam" id="PF01300">
    <property type="entry name" value="Sua5_yciO_yrdC"/>
    <property type="match status" value="1"/>
</dbReference>
<dbReference type="GO" id="GO:0061710">
    <property type="term" value="F:L-threonylcarbamoyladenylate synthase"/>
    <property type="evidence" value="ECO:0007669"/>
    <property type="project" value="UniProtKB-EC"/>
</dbReference>
<dbReference type="GO" id="GO:0005737">
    <property type="term" value="C:cytoplasm"/>
    <property type="evidence" value="ECO:0007669"/>
    <property type="project" value="UniProtKB-SubCell"/>
</dbReference>
<reference evidence="13 14" key="1">
    <citation type="submission" date="2012-10" db="EMBL/GenBank/DDBJ databases">
        <authorList>
            <person name="Genoscope - CEA"/>
        </authorList>
    </citation>
    <scope>NUCLEOTIDE SEQUENCE [LARGE SCALE GENOMIC DNA]</scope>
    <source>
        <strain evidence="14">AM13 / DSM 14728</strain>
    </source>
</reference>
<evidence type="ECO:0000256" key="7">
    <source>
        <dbReference type="ARBA" id="ARBA00022695"/>
    </source>
</evidence>
<evidence type="ECO:0000256" key="11">
    <source>
        <dbReference type="ARBA" id="ARBA00048366"/>
    </source>
</evidence>
<evidence type="ECO:0000259" key="12">
    <source>
        <dbReference type="PROSITE" id="PS51163"/>
    </source>
</evidence>
<dbReference type="EMBL" id="FO203522">
    <property type="protein sequence ID" value="CCO23923.1"/>
    <property type="molecule type" value="Genomic_DNA"/>
</dbReference>
<dbReference type="GO" id="GO:0006450">
    <property type="term" value="P:regulation of translational fidelity"/>
    <property type="evidence" value="ECO:0007669"/>
    <property type="project" value="TreeGrafter"/>
</dbReference>
<dbReference type="AlphaFoldDB" id="L0RAY7"/>
<keyword evidence="9" id="KW-0067">ATP-binding</keyword>
<dbReference type="PATRIC" id="fig|1121451.3.peg.1887"/>
<dbReference type="InterPro" id="IPR050156">
    <property type="entry name" value="TC-AMP_synthase_SUA5"/>
</dbReference>
<evidence type="ECO:0000313" key="14">
    <source>
        <dbReference type="Proteomes" id="UP000010808"/>
    </source>
</evidence>
<dbReference type="PROSITE" id="PS51163">
    <property type="entry name" value="YRDC"/>
    <property type="match status" value="1"/>
</dbReference>
<dbReference type="GO" id="GO:0000049">
    <property type="term" value="F:tRNA binding"/>
    <property type="evidence" value="ECO:0007669"/>
    <property type="project" value="TreeGrafter"/>
</dbReference>
<evidence type="ECO:0000256" key="8">
    <source>
        <dbReference type="ARBA" id="ARBA00022741"/>
    </source>
</evidence>
<dbReference type="Gene3D" id="3.90.870.10">
    <property type="entry name" value="DHBP synthase"/>
    <property type="match status" value="1"/>
</dbReference>
<organism evidence="13 14">
    <name type="scientific">Maridesulfovibrio hydrothermalis AM13 = DSM 14728</name>
    <dbReference type="NCBI Taxonomy" id="1121451"/>
    <lineage>
        <taxon>Bacteria</taxon>
        <taxon>Pseudomonadati</taxon>
        <taxon>Thermodesulfobacteriota</taxon>
        <taxon>Desulfovibrionia</taxon>
        <taxon>Desulfovibrionales</taxon>
        <taxon>Desulfovibrionaceae</taxon>
        <taxon>Maridesulfovibrio</taxon>
    </lineage>
</organism>
<dbReference type="GO" id="GO:0005524">
    <property type="term" value="F:ATP binding"/>
    <property type="evidence" value="ECO:0007669"/>
    <property type="project" value="UniProtKB-KW"/>
</dbReference>
<evidence type="ECO:0000313" key="13">
    <source>
        <dbReference type="EMBL" id="CCO23923.1"/>
    </source>
</evidence>
<comment type="similarity">
    <text evidence="2">Belongs to the SUA5 family.</text>
</comment>
<dbReference type="Proteomes" id="UP000010808">
    <property type="component" value="Chromosome"/>
</dbReference>
<protein>
    <recommendedName>
        <fullName evidence="10">L-threonylcarbamoyladenylate synthase</fullName>
        <ecNumber evidence="3">2.7.7.87</ecNumber>
    </recommendedName>
    <alternativeName>
        <fullName evidence="10">L-threonylcarbamoyladenylate synthase</fullName>
    </alternativeName>
</protein>
<dbReference type="KEGG" id="dhy:DESAM_21646"/>
<evidence type="ECO:0000256" key="3">
    <source>
        <dbReference type="ARBA" id="ARBA00012584"/>
    </source>
</evidence>
<evidence type="ECO:0000256" key="1">
    <source>
        <dbReference type="ARBA" id="ARBA00004496"/>
    </source>
</evidence>
<dbReference type="NCBIfam" id="TIGR00057">
    <property type="entry name" value="L-threonylcarbamoyladenylate synthase"/>
    <property type="match status" value="1"/>
</dbReference>
<dbReference type="PANTHER" id="PTHR17490">
    <property type="entry name" value="SUA5"/>
    <property type="match status" value="1"/>
</dbReference>
<name>L0RAY7_9BACT</name>
<evidence type="ECO:0000256" key="10">
    <source>
        <dbReference type="ARBA" id="ARBA00029774"/>
    </source>
</evidence>
<keyword evidence="14" id="KW-1185">Reference proteome</keyword>
<dbReference type="eggNOG" id="COG0009">
    <property type="taxonomic scope" value="Bacteria"/>
</dbReference>
<keyword evidence="7" id="KW-0548">Nucleotidyltransferase</keyword>
<sequence length="227" mass="24334">MLDKVYKAGINNRSVRLSTKSELIRMSEQEAVNIIKTGGVLVYPTETLFAIGADASDERAANRVARIKGRPVSKPLPLIIGSMEQLDLVTDFISSEILKLAKSFWPGPLSILIKARGELPSAVKDSRGYTSVRWTDHPLACALCIKSRTALIATSANMSGKQAVAKVEDLDNELTVMAEGVFDGCPGPKGGSPSTVVEPLCGGKVRVLRDGVISRKTLIRAGFAVVR</sequence>
<dbReference type="InterPro" id="IPR006070">
    <property type="entry name" value="Sua5-like_dom"/>
</dbReference>
<evidence type="ECO:0000256" key="6">
    <source>
        <dbReference type="ARBA" id="ARBA00022694"/>
    </source>
</evidence>
<dbReference type="GO" id="GO:0008033">
    <property type="term" value="P:tRNA processing"/>
    <property type="evidence" value="ECO:0007669"/>
    <property type="project" value="UniProtKB-KW"/>
</dbReference>
<dbReference type="STRING" id="1121451.DESAM_21646"/>
<dbReference type="SUPFAM" id="SSF55821">
    <property type="entry name" value="YrdC/RibB"/>
    <property type="match status" value="1"/>
</dbReference>
<dbReference type="GO" id="GO:0003725">
    <property type="term" value="F:double-stranded RNA binding"/>
    <property type="evidence" value="ECO:0007669"/>
    <property type="project" value="InterPro"/>
</dbReference>
<evidence type="ECO:0000256" key="5">
    <source>
        <dbReference type="ARBA" id="ARBA00022679"/>
    </source>
</evidence>
<evidence type="ECO:0000256" key="2">
    <source>
        <dbReference type="ARBA" id="ARBA00007663"/>
    </source>
</evidence>
<comment type="catalytic activity">
    <reaction evidence="11">
        <text>L-threonine + hydrogencarbonate + ATP = L-threonylcarbamoyladenylate + diphosphate + H2O</text>
        <dbReference type="Rhea" id="RHEA:36407"/>
        <dbReference type="ChEBI" id="CHEBI:15377"/>
        <dbReference type="ChEBI" id="CHEBI:17544"/>
        <dbReference type="ChEBI" id="CHEBI:30616"/>
        <dbReference type="ChEBI" id="CHEBI:33019"/>
        <dbReference type="ChEBI" id="CHEBI:57926"/>
        <dbReference type="ChEBI" id="CHEBI:73682"/>
        <dbReference type="EC" id="2.7.7.87"/>
    </reaction>
</comment>
<comment type="subcellular location">
    <subcellularLocation>
        <location evidence="1">Cytoplasm</location>
    </subcellularLocation>
</comment>
<evidence type="ECO:0000256" key="9">
    <source>
        <dbReference type="ARBA" id="ARBA00022840"/>
    </source>
</evidence>
<dbReference type="PANTHER" id="PTHR17490:SF16">
    <property type="entry name" value="THREONYLCARBAMOYL-AMP SYNTHASE"/>
    <property type="match status" value="1"/>
</dbReference>
<keyword evidence="8" id="KW-0547">Nucleotide-binding</keyword>
<gene>
    <name evidence="13" type="ORF">DESAM_21646</name>
</gene>
<feature type="domain" description="YrdC-like" evidence="12">
    <location>
        <begin position="25"/>
        <end position="213"/>
    </location>
</feature>
<keyword evidence="6" id="KW-0819">tRNA processing</keyword>
<keyword evidence="4" id="KW-0963">Cytoplasm</keyword>
<dbReference type="HOGENOM" id="CLU_031397_3_1_7"/>
<proteinExistence type="inferred from homology"/>